<name>A0A699ZZ56_HAELA</name>
<evidence type="ECO:0000313" key="2">
    <source>
        <dbReference type="EMBL" id="GFH24034.1"/>
    </source>
</evidence>
<keyword evidence="3" id="KW-1185">Reference proteome</keyword>
<organism evidence="2 3">
    <name type="scientific">Haematococcus lacustris</name>
    <name type="common">Green alga</name>
    <name type="synonym">Haematococcus pluvialis</name>
    <dbReference type="NCBI Taxonomy" id="44745"/>
    <lineage>
        <taxon>Eukaryota</taxon>
        <taxon>Viridiplantae</taxon>
        <taxon>Chlorophyta</taxon>
        <taxon>core chlorophytes</taxon>
        <taxon>Chlorophyceae</taxon>
        <taxon>CS clade</taxon>
        <taxon>Chlamydomonadales</taxon>
        <taxon>Haematococcaceae</taxon>
        <taxon>Haematococcus</taxon>
    </lineage>
</organism>
<dbReference type="Pfam" id="PF07727">
    <property type="entry name" value="RVT_2"/>
    <property type="match status" value="1"/>
</dbReference>
<dbReference type="Proteomes" id="UP000485058">
    <property type="component" value="Unassembled WGS sequence"/>
</dbReference>
<proteinExistence type="predicted"/>
<accession>A0A699ZZ56</accession>
<comment type="caution">
    <text evidence="2">The sequence shown here is derived from an EMBL/GenBank/DDBJ whole genome shotgun (WGS) entry which is preliminary data.</text>
</comment>
<evidence type="ECO:0000259" key="1">
    <source>
        <dbReference type="Pfam" id="PF07727"/>
    </source>
</evidence>
<gene>
    <name evidence="2" type="ORF">HaLaN_21748</name>
</gene>
<evidence type="ECO:0000313" key="3">
    <source>
        <dbReference type="Proteomes" id="UP000485058"/>
    </source>
</evidence>
<feature type="non-terminal residue" evidence="2">
    <location>
        <position position="1"/>
    </location>
</feature>
<protein>
    <recommendedName>
        <fullName evidence="1">Reverse transcriptase Ty1/copia-type domain-containing protein</fullName>
    </recommendedName>
</protein>
<dbReference type="EMBL" id="BLLF01002425">
    <property type="protein sequence ID" value="GFH24034.1"/>
    <property type="molecule type" value="Genomic_DNA"/>
</dbReference>
<feature type="domain" description="Reverse transcriptase Ty1/copia-type" evidence="1">
    <location>
        <begin position="8"/>
        <end position="58"/>
    </location>
</feature>
<dbReference type="AlphaFoldDB" id="A0A699ZZ56"/>
<reference evidence="2 3" key="1">
    <citation type="submission" date="2020-02" db="EMBL/GenBank/DDBJ databases">
        <title>Draft genome sequence of Haematococcus lacustris strain NIES-144.</title>
        <authorList>
            <person name="Morimoto D."/>
            <person name="Nakagawa S."/>
            <person name="Yoshida T."/>
            <person name="Sawayama S."/>
        </authorList>
    </citation>
    <scope>NUCLEOTIDE SEQUENCE [LARGE SCALE GENOMIC DNA]</scope>
    <source>
        <strain evidence="2 3">NIES-144</strain>
    </source>
</reference>
<sequence>MQPQQVSSIKEDSHGNLARFKARSVGKGFMQWEGGDFTELHAPVNKHAIVRALLATAAA</sequence>
<dbReference type="InterPro" id="IPR013103">
    <property type="entry name" value="RVT_2"/>
</dbReference>